<dbReference type="PANTHER" id="PTHR13939">
    <property type="entry name" value="NICOTINAMIDE-NUCLEOTIDE AMIDOHYDROLASE PNCC"/>
    <property type="match status" value="1"/>
</dbReference>
<dbReference type="Gene3D" id="3.40.980.10">
    <property type="entry name" value="MoaB/Mog-like domain"/>
    <property type="match status" value="1"/>
</dbReference>
<gene>
    <name evidence="3" type="ORF">GCM10010992_24930</name>
</gene>
<keyword evidence="4" id="KW-1185">Reference proteome</keyword>
<dbReference type="HAMAP" id="MF_00226_B">
    <property type="entry name" value="CinA_B"/>
    <property type="match status" value="1"/>
</dbReference>
<proteinExistence type="inferred from homology"/>
<dbReference type="Gene3D" id="3.90.950.20">
    <property type="entry name" value="CinA-like"/>
    <property type="match status" value="1"/>
</dbReference>
<dbReference type="RefSeq" id="WP_188618461.1">
    <property type="nucleotide sequence ID" value="NZ_BMLV01000006.1"/>
</dbReference>
<dbReference type="NCBIfam" id="TIGR00199">
    <property type="entry name" value="PncC_domain"/>
    <property type="match status" value="1"/>
</dbReference>
<dbReference type="InterPro" id="IPR008135">
    <property type="entry name" value="Competence-induced_CinA"/>
</dbReference>
<reference evidence="4" key="1">
    <citation type="journal article" date="2019" name="Int. J. Syst. Evol. Microbiol.">
        <title>The Global Catalogue of Microorganisms (GCM) 10K type strain sequencing project: providing services to taxonomists for standard genome sequencing and annotation.</title>
        <authorList>
            <consortium name="The Broad Institute Genomics Platform"/>
            <consortium name="The Broad Institute Genome Sequencing Center for Infectious Disease"/>
            <person name="Wu L."/>
            <person name="Ma J."/>
        </authorList>
    </citation>
    <scope>NUCLEOTIDE SEQUENCE [LARGE SCALE GENOMIC DNA]</scope>
    <source>
        <strain evidence="4">CGMCC 1.7656</strain>
    </source>
</reference>
<sequence length="418" mass="46741">MKKAVLITIGDEILSGNTIDTNSNFIATQLKNIGFKVVQIFTISDEIETIKKTLKSAFEIGDLVITTGGLGPTKDDKTKKAFAEFFNDTLVSDAETLEHLRQLLIKRNREHLFDINLLQADILSKSKVFQNHNGTAPSLMVEENGKIAICLPGVPYEVKPLIKNQIIPFLQEKFEQNFIVSRIISVVNFPESLLSETIESWELALPENISLSYLPIANRVKLRLTALGKNEEILNQELDGEISKLRPLIQNHIISESGDSIEEILRDLLISKKLTISTAESCTGGELSRLITSVSGSSYYFLGGICTYQTQKKTEILGVSEKLVQEKTVVSEEVAQAMSLGGQKLFKTDISLSTTGVAGPNSDEFESEVGTVFYSIRVQNFEKTFKLYLPHLERKDFMNFVSMKVLQDLIEILIREKI</sequence>
<dbReference type="InterPro" id="IPR036653">
    <property type="entry name" value="CinA-like_C"/>
</dbReference>
<accession>A0ABQ2NMQ0</accession>
<dbReference type="EMBL" id="BMLV01000006">
    <property type="protein sequence ID" value="GGP06092.1"/>
    <property type="molecule type" value="Genomic_DNA"/>
</dbReference>
<evidence type="ECO:0000256" key="1">
    <source>
        <dbReference type="HAMAP-Rule" id="MF_00226"/>
    </source>
</evidence>
<evidence type="ECO:0000313" key="4">
    <source>
        <dbReference type="Proteomes" id="UP000620064"/>
    </source>
</evidence>
<evidence type="ECO:0000313" key="3">
    <source>
        <dbReference type="EMBL" id="GGP06092.1"/>
    </source>
</evidence>
<dbReference type="Proteomes" id="UP000620064">
    <property type="component" value="Unassembled WGS sequence"/>
</dbReference>
<dbReference type="InterPro" id="IPR050101">
    <property type="entry name" value="CinA"/>
</dbReference>
<dbReference type="InterPro" id="IPR036425">
    <property type="entry name" value="MoaB/Mog-like_dom_sf"/>
</dbReference>
<dbReference type="SUPFAM" id="SSF142433">
    <property type="entry name" value="CinA-like"/>
    <property type="match status" value="1"/>
</dbReference>
<feature type="domain" description="MoaB/Mog" evidence="2">
    <location>
        <begin position="5"/>
        <end position="173"/>
    </location>
</feature>
<name>A0ABQ2NMQ0_9FLAO</name>
<dbReference type="Pfam" id="PF00994">
    <property type="entry name" value="MoCF_biosynth"/>
    <property type="match status" value="1"/>
</dbReference>
<dbReference type="NCBIfam" id="TIGR00177">
    <property type="entry name" value="molyb_syn"/>
    <property type="match status" value="1"/>
</dbReference>
<dbReference type="InterPro" id="IPR001453">
    <property type="entry name" value="MoaB/Mog_dom"/>
</dbReference>
<dbReference type="Pfam" id="PF02464">
    <property type="entry name" value="CinA"/>
    <property type="match status" value="1"/>
</dbReference>
<dbReference type="NCBIfam" id="TIGR00200">
    <property type="entry name" value="cinA_nterm"/>
    <property type="match status" value="1"/>
</dbReference>
<dbReference type="PIRSF" id="PIRSF006728">
    <property type="entry name" value="CinA"/>
    <property type="match status" value="1"/>
</dbReference>
<dbReference type="SMART" id="SM00852">
    <property type="entry name" value="MoCF_biosynth"/>
    <property type="match status" value="1"/>
</dbReference>
<evidence type="ECO:0000259" key="2">
    <source>
        <dbReference type="SMART" id="SM00852"/>
    </source>
</evidence>
<organism evidence="3 4">
    <name type="scientific">Cloacibacterium rupense</name>
    <dbReference type="NCBI Taxonomy" id="517423"/>
    <lineage>
        <taxon>Bacteria</taxon>
        <taxon>Pseudomonadati</taxon>
        <taxon>Bacteroidota</taxon>
        <taxon>Flavobacteriia</taxon>
        <taxon>Flavobacteriales</taxon>
        <taxon>Weeksellaceae</taxon>
    </lineage>
</organism>
<protein>
    <recommendedName>
        <fullName evidence="1">CinA-like protein</fullName>
    </recommendedName>
</protein>
<comment type="similarity">
    <text evidence="1">Belongs to the CinA family.</text>
</comment>
<dbReference type="InterPro" id="IPR008136">
    <property type="entry name" value="CinA_C"/>
</dbReference>
<dbReference type="CDD" id="cd00885">
    <property type="entry name" value="cinA"/>
    <property type="match status" value="1"/>
</dbReference>
<dbReference type="SUPFAM" id="SSF53218">
    <property type="entry name" value="Molybdenum cofactor biosynthesis proteins"/>
    <property type="match status" value="1"/>
</dbReference>
<dbReference type="PANTHER" id="PTHR13939:SF0">
    <property type="entry name" value="NMN AMIDOHYDROLASE-LIKE PROTEIN YFAY"/>
    <property type="match status" value="1"/>
</dbReference>
<comment type="caution">
    <text evidence="3">The sequence shown here is derived from an EMBL/GenBank/DDBJ whole genome shotgun (WGS) entry which is preliminary data.</text>
</comment>